<dbReference type="SUPFAM" id="SSF90123">
    <property type="entry name" value="ABC transporter transmembrane region"/>
    <property type="match status" value="1"/>
</dbReference>
<keyword evidence="6 7" id="KW-0472">Membrane</keyword>
<dbReference type="GO" id="GO:0016887">
    <property type="term" value="F:ATP hydrolysis activity"/>
    <property type="evidence" value="ECO:0007669"/>
    <property type="project" value="InterPro"/>
</dbReference>
<dbReference type="GO" id="GO:0015421">
    <property type="term" value="F:ABC-type oligopeptide transporter activity"/>
    <property type="evidence" value="ECO:0007669"/>
    <property type="project" value="TreeGrafter"/>
</dbReference>
<organism evidence="10 11">
    <name type="scientific">Actinospica durhamensis</name>
    <dbReference type="NCBI Taxonomy" id="1508375"/>
    <lineage>
        <taxon>Bacteria</taxon>
        <taxon>Bacillati</taxon>
        <taxon>Actinomycetota</taxon>
        <taxon>Actinomycetes</taxon>
        <taxon>Catenulisporales</taxon>
        <taxon>Actinospicaceae</taxon>
        <taxon>Actinospica</taxon>
    </lineage>
</organism>
<feature type="transmembrane region" description="Helical" evidence="7">
    <location>
        <begin position="77"/>
        <end position="101"/>
    </location>
</feature>
<evidence type="ECO:0000256" key="5">
    <source>
        <dbReference type="ARBA" id="ARBA00022989"/>
    </source>
</evidence>
<dbReference type="InterPro" id="IPR027417">
    <property type="entry name" value="P-loop_NTPase"/>
</dbReference>
<dbReference type="InterPro" id="IPR036640">
    <property type="entry name" value="ABC1_TM_sf"/>
</dbReference>
<keyword evidence="4 10" id="KW-0067">ATP-binding</keyword>
<evidence type="ECO:0000313" key="10">
    <source>
        <dbReference type="EMBL" id="MBR7833656.1"/>
    </source>
</evidence>
<dbReference type="GO" id="GO:0005886">
    <property type="term" value="C:plasma membrane"/>
    <property type="evidence" value="ECO:0007669"/>
    <property type="project" value="UniProtKB-SubCell"/>
</dbReference>
<dbReference type="PANTHER" id="PTHR43394">
    <property type="entry name" value="ATP-DEPENDENT PERMEASE MDL1, MITOCHONDRIAL"/>
    <property type="match status" value="1"/>
</dbReference>
<dbReference type="InterPro" id="IPR003439">
    <property type="entry name" value="ABC_transporter-like_ATP-bd"/>
</dbReference>
<feature type="domain" description="ABC transmembrane type-1" evidence="9">
    <location>
        <begin position="37"/>
        <end position="320"/>
    </location>
</feature>
<comment type="subcellular location">
    <subcellularLocation>
        <location evidence="1">Cell membrane</location>
        <topology evidence="1">Multi-pass membrane protein</topology>
    </subcellularLocation>
</comment>
<keyword evidence="5 7" id="KW-1133">Transmembrane helix</keyword>
<dbReference type="InterPro" id="IPR003593">
    <property type="entry name" value="AAA+_ATPase"/>
</dbReference>
<dbReference type="InterPro" id="IPR011527">
    <property type="entry name" value="ABC1_TM_dom"/>
</dbReference>
<evidence type="ECO:0000259" key="8">
    <source>
        <dbReference type="PROSITE" id="PS50893"/>
    </source>
</evidence>
<dbReference type="InterPro" id="IPR039421">
    <property type="entry name" value="Type_1_exporter"/>
</dbReference>
<dbReference type="GO" id="GO:0005524">
    <property type="term" value="F:ATP binding"/>
    <property type="evidence" value="ECO:0007669"/>
    <property type="project" value="UniProtKB-KW"/>
</dbReference>
<keyword evidence="3" id="KW-0547">Nucleotide-binding</keyword>
<keyword evidence="2 7" id="KW-0812">Transmembrane</keyword>
<evidence type="ECO:0000256" key="4">
    <source>
        <dbReference type="ARBA" id="ARBA00022840"/>
    </source>
</evidence>
<proteinExistence type="predicted"/>
<dbReference type="AlphaFoldDB" id="A0A941ELR4"/>
<feature type="transmembrane region" description="Helical" evidence="7">
    <location>
        <begin position="36"/>
        <end position="57"/>
    </location>
</feature>
<feature type="transmembrane region" description="Helical" evidence="7">
    <location>
        <begin position="260"/>
        <end position="281"/>
    </location>
</feature>
<feature type="transmembrane region" description="Helical" evidence="7">
    <location>
        <begin position="166"/>
        <end position="189"/>
    </location>
</feature>
<evidence type="ECO:0000256" key="1">
    <source>
        <dbReference type="ARBA" id="ARBA00004651"/>
    </source>
</evidence>
<dbReference type="PROSITE" id="PS50893">
    <property type="entry name" value="ABC_TRANSPORTER_2"/>
    <property type="match status" value="1"/>
</dbReference>
<reference evidence="10" key="1">
    <citation type="submission" date="2021-04" db="EMBL/GenBank/DDBJ databases">
        <title>Genome based classification of Actinospica acidithermotolerans sp. nov., an actinobacterium isolated from an Indonesian hot spring.</title>
        <authorList>
            <person name="Kusuma A.B."/>
            <person name="Putra K.E."/>
            <person name="Nafisah S."/>
            <person name="Loh J."/>
            <person name="Nouioui I."/>
            <person name="Goodfellow M."/>
        </authorList>
    </citation>
    <scope>NUCLEOTIDE SEQUENCE</scope>
    <source>
        <strain evidence="10">CSCA 57</strain>
    </source>
</reference>
<evidence type="ECO:0000256" key="2">
    <source>
        <dbReference type="ARBA" id="ARBA00022692"/>
    </source>
</evidence>
<dbReference type="PROSITE" id="PS50929">
    <property type="entry name" value="ABC_TM1F"/>
    <property type="match status" value="1"/>
</dbReference>
<feature type="domain" description="ABC transporter" evidence="8">
    <location>
        <begin position="356"/>
        <end position="602"/>
    </location>
</feature>
<dbReference type="Pfam" id="PF00005">
    <property type="entry name" value="ABC_tran"/>
    <property type="match status" value="1"/>
</dbReference>
<name>A0A941ELR4_9ACTN</name>
<evidence type="ECO:0000256" key="6">
    <source>
        <dbReference type="ARBA" id="ARBA00023136"/>
    </source>
</evidence>
<evidence type="ECO:0000256" key="3">
    <source>
        <dbReference type="ARBA" id="ARBA00022741"/>
    </source>
</evidence>
<dbReference type="SUPFAM" id="SSF52540">
    <property type="entry name" value="P-loop containing nucleoside triphosphate hydrolases"/>
    <property type="match status" value="1"/>
</dbReference>
<evidence type="ECO:0000256" key="7">
    <source>
        <dbReference type="SAM" id="Phobius"/>
    </source>
</evidence>
<protein>
    <submittedName>
        <fullName evidence="10">ABC transporter ATP-binding protein</fullName>
    </submittedName>
</protein>
<dbReference type="RefSeq" id="WP_212528177.1">
    <property type="nucleotide sequence ID" value="NZ_JAGSOG010000036.1"/>
</dbReference>
<evidence type="ECO:0000259" key="9">
    <source>
        <dbReference type="PROSITE" id="PS50929"/>
    </source>
</evidence>
<keyword evidence="11" id="KW-1185">Reference proteome</keyword>
<comment type="caution">
    <text evidence="10">The sequence shown here is derived from an EMBL/GenBank/DDBJ whole genome shotgun (WGS) entry which is preliminary data.</text>
</comment>
<feature type="transmembrane region" description="Helical" evidence="7">
    <location>
        <begin position="142"/>
        <end position="160"/>
    </location>
</feature>
<dbReference type="EMBL" id="JAGSOG010000036">
    <property type="protein sequence ID" value="MBR7833656.1"/>
    <property type="molecule type" value="Genomic_DNA"/>
</dbReference>
<evidence type="ECO:0000313" key="11">
    <source>
        <dbReference type="Proteomes" id="UP000675781"/>
    </source>
</evidence>
<accession>A0A941ELR4</accession>
<sequence length="611" mass="65861">MTAAPTEYSPRVSRGAYLRLGRELMGLAWKRVPGRVVLVFGLQAVQVGLTAAIALGMRSTVNDAIQGRAHSALVAGVVVALACTSSMFCTSLVGGSTLYAVEKTALLDLMPQVHRDIATLEGIEHLERTDVLDRLTVVRTGMWMLMFGLFSAVRVFFTVLQLGVTLLLLGSIDPWLMSLLVFAGVPLWWERLGKRGVIRAETDTAEQVRLQRHLFEVATTAGSGKEIRVAGSGTEIARLQRAAFDEAVEGRYRALVRASVLKLAGWILFTLGFAGSLWLIVYRAAHGHGSIGDIVLSITVATTLRTALQGTVSESSGAAQAGRVIAPYLWLRAYVAEERARVQGTAMPPETLSEGLVFEDVTYVYPGTDRKAVDGLNLTIPPGSVVAIVGEYGSGKTTLVKLLEKFYRPTSGRILVDGTDLAALDTDAWRARSAAAFQDFGRFKTVFSHNVGFGDLPRLEDRAAVQAAVADANAQELVRRLPQGLDTELGTETGGVDLSEGQWQKAALARASMRTSPLLFVLDEPTASLDAPSEQEIFERYMVRARSLSRRTGAITIIVSHRFSTVAGADLILVLADGKLVETGRHDQLVDLPGGRYADLYGLQAAAYSAS</sequence>
<dbReference type="Gene3D" id="3.40.50.300">
    <property type="entry name" value="P-loop containing nucleotide triphosphate hydrolases"/>
    <property type="match status" value="1"/>
</dbReference>
<dbReference type="Gene3D" id="1.20.1560.10">
    <property type="entry name" value="ABC transporter type 1, transmembrane domain"/>
    <property type="match status" value="1"/>
</dbReference>
<dbReference type="SMART" id="SM00382">
    <property type="entry name" value="AAA"/>
    <property type="match status" value="1"/>
</dbReference>
<gene>
    <name evidence="10" type="ORF">KDL01_10300</name>
</gene>
<dbReference type="Proteomes" id="UP000675781">
    <property type="component" value="Unassembled WGS sequence"/>
</dbReference>
<dbReference type="PANTHER" id="PTHR43394:SF1">
    <property type="entry name" value="ATP-BINDING CASSETTE SUB-FAMILY B MEMBER 10, MITOCHONDRIAL"/>
    <property type="match status" value="1"/>
</dbReference>